<dbReference type="OrthoDB" id="3695711at2"/>
<proteinExistence type="predicted"/>
<evidence type="ECO:0000313" key="1">
    <source>
        <dbReference type="EMBL" id="PWR06086.1"/>
    </source>
</evidence>
<organism evidence="1 2">
    <name type="scientific">Micromonospora sicca</name>
    <dbReference type="NCBI Taxonomy" id="2202420"/>
    <lineage>
        <taxon>Bacteria</taxon>
        <taxon>Bacillati</taxon>
        <taxon>Actinomycetota</taxon>
        <taxon>Actinomycetes</taxon>
        <taxon>Micromonosporales</taxon>
        <taxon>Micromonosporaceae</taxon>
        <taxon>Micromonospora</taxon>
    </lineage>
</organism>
<evidence type="ECO:0008006" key="3">
    <source>
        <dbReference type="Google" id="ProtNLM"/>
    </source>
</evidence>
<dbReference type="AlphaFoldDB" id="A0A317CX35"/>
<dbReference type="EMBL" id="QGKS01000540">
    <property type="protein sequence ID" value="PWR06086.1"/>
    <property type="molecule type" value="Genomic_DNA"/>
</dbReference>
<protein>
    <recommendedName>
        <fullName evidence="3">DUF4177 domain-containing protein</fullName>
    </recommendedName>
</protein>
<accession>A0A317CX35</accession>
<name>A0A317CX35_9ACTN</name>
<gene>
    <name evidence="1" type="ORF">DKT69_37545</name>
</gene>
<sequence length="86" mass="9344">MGWINNAKANEAGKHARESLAKGNHILVYKIIEATTNSRVTAPMSGVAEQIQAIEAEGWMLANMAAAEGKAMTSERTALVCVFRRR</sequence>
<reference evidence="1 2" key="1">
    <citation type="submission" date="2018-05" db="EMBL/GenBank/DDBJ databases">
        <title>Micromonosporas from Atacama Desert.</title>
        <authorList>
            <person name="Carro L."/>
            <person name="Golinska P."/>
            <person name="Klenk H.-P."/>
            <person name="Goodfellow M."/>
        </authorList>
    </citation>
    <scope>NUCLEOTIDE SEQUENCE [LARGE SCALE GENOMIC DNA]</scope>
    <source>
        <strain evidence="1 2">4G51</strain>
    </source>
</reference>
<dbReference type="Proteomes" id="UP000246050">
    <property type="component" value="Unassembled WGS sequence"/>
</dbReference>
<comment type="caution">
    <text evidence="1">The sequence shown here is derived from an EMBL/GenBank/DDBJ whole genome shotgun (WGS) entry which is preliminary data.</text>
</comment>
<dbReference type="RefSeq" id="WP_109806092.1">
    <property type="nucleotide sequence ID" value="NZ_QGKS01000540.1"/>
</dbReference>
<evidence type="ECO:0000313" key="2">
    <source>
        <dbReference type="Proteomes" id="UP000246050"/>
    </source>
</evidence>